<dbReference type="EMBL" id="JACTVJ010000018">
    <property type="protein sequence ID" value="MBC9717333.1"/>
    <property type="molecule type" value="Genomic_DNA"/>
</dbReference>
<keyword evidence="3" id="KW-0732">Signal</keyword>
<proteinExistence type="predicted"/>
<reference evidence="4 5" key="1">
    <citation type="submission" date="2020-08" db="EMBL/GenBank/DDBJ databases">
        <title>Genemic of Streptomyces polyaspartic.</title>
        <authorList>
            <person name="Liu W."/>
        </authorList>
    </citation>
    <scope>NUCLEOTIDE SEQUENCE [LARGE SCALE GENOMIC DNA]</scope>
    <source>
        <strain evidence="4 5">TRM66268-LWL</strain>
    </source>
</reference>
<protein>
    <submittedName>
        <fullName evidence="4">Uncharacterized protein</fullName>
    </submittedName>
</protein>
<keyword evidence="2" id="KW-0812">Transmembrane</keyword>
<evidence type="ECO:0000256" key="2">
    <source>
        <dbReference type="SAM" id="Phobius"/>
    </source>
</evidence>
<keyword evidence="2" id="KW-1133">Transmembrane helix</keyword>
<evidence type="ECO:0000313" key="5">
    <source>
        <dbReference type="Proteomes" id="UP000642284"/>
    </source>
</evidence>
<name>A0ABR7SPK8_9ACTN</name>
<evidence type="ECO:0000256" key="3">
    <source>
        <dbReference type="SAM" id="SignalP"/>
    </source>
</evidence>
<evidence type="ECO:0000313" key="4">
    <source>
        <dbReference type="EMBL" id="MBC9717333.1"/>
    </source>
</evidence>
<feature type="compositionally biased region" description="Gly residues" evidence="1">
    <location>
        <begin position="158"/>
        <end position="181"/>
    </location>
</feature>
<feature type="signal peptide" evidence="3">
    <location>
        <begin position="1"/>
        <end position="40"/>
    </location>
</feature>
<feature type="compositionally biased region" description="Gly residues" evidence="1">
    <location>
        <begin position="551"/>
        <end position="573"/>
    </location>
</feature>
<feature type="region of interest" description="Disordered" evidence="1">
    <location>
        <begin position="536"/>
        <end position="575"/>
    </location>
</feature>
<feature type="region of interest" description="Disordered" evidence="1">
    <location>
        <begin position="133"/>
        <end position="208"/>
    </location>
</feature>
<accession>A0ABR7SPK8</accession>
<evidence type="ECO:0000256" key="1">
    <source>
        <dbReference type="SAM" id="MobiDB-lite"/>
    </source>
</evidence>
<dbReference type="Proteomes" id="UP000642284">
    <property type="component" value="Unassembled WGS sequence"/>
</dbReference>
<keyword evidence="2" id="KW-0472">Membrane</keyword>
<feature type="transmembrane region" description="Helical" evidence="2">
    <location>
        <begin position="588"/>
        <end position="609"/>
    </location>
</feature>
<feature type="compositionally biased region" description="Polar residues" evidence="1">
    <location>
        <begin position="133"/>
        <end position="145"/>
    </location>
</feature>
<feature type="chain" id="PRO_5045911292" evidence="3">
    <location>
        <begin position="41"/>
        <end position="618"/>
    </location>
</feature>
<keyword evidence="5" id="KW-1185">Reference proteome</keyword>
<sequence length="618" mass="60968">MGGAFVSRGNSVLRRGAGGVGAAALVLAGLTAGGASPASAADEPECTPRPTYTHCKVFDFSGTTEKFTVPAGMKKLRVTAWGEGGSGSAQANGGAGAYVQATVFAKPGEQLTVNVGGYEAGKAFGDALGGSGANASENRGGSSSAVRGGDGKPLLIAAGGGGGSSSGLAGKGQGGPGGYTGKPGSEGELAGKGGQRESGGAGAGDGASGADVAGGGAGGDGGKNGGGGGGGGYTGGGGGAGKNAAGDSGSGGGGSTYLDESRILDDLQVMGVGHQAPKKDDPFWDTAPDGSPIDSDIAEGGVNGPGGDGRVVFQWVDETESSVAEMYEEEGGATRRLGEPLPPVQVIAYTVDAHAAVDQDVTFAIVDPQNIGAHFEGEHPKSVTVKTDRSGQAETPVMRTDRVGEFKVVASEPNGHTVTFTVRVVENNYRLERIGGDNQQADPGKPFAKRLHVRLTQHDAEGVYHPANNFETEFRVESDSEDAPVFDTGLRTARVKTDGEGYAIAPELRAGKGTGKYTVIAEVKTEKVSVDFSVQVGEDSTSPTPSPGPSQGSGGSDGEAGGADGSGGSGGSGSDDDGGLALTGATGIGLIAGIGLLLAAAGFAAVRLAPRLRTRLRG</sequence>
<gene>
    <name evidence="4" type="ORF">H9Y04_32875</name>
</gene>
<organism evidence="4 5">
    <name type="scientific">Streptomyces polyasparticus</name>
    <dbReference type="NCBI Taxonomy" id="2767826"/>
    <lineage>
        <taxon>Bacteria</taxon>
        <taxon>Bacillati</taxon>
        <taxon>Actinomycetota</taxon>
        <taxon>Actinomycetes</taxon>
        <taxon>Kitasatosporales</taxon>
        <taxon>Streptomycetaceae</taxon>
        <taxon>Streptomyces</taxon>
    </lineage>
</organism>
<feature type="compositionally biased region" description="Gly residues" evidence="1">
    <location>
        <begin position="190"/>
        <end position="208"/>
    </location>
</feature>
<comment type="caution">
    <text evidence="4">The sequence shown here is derived from an EMBL/GenBank/DDBJ whole genome shotgun (WGS) entry which is preliminary data.</text>
</comment>